<dbReference type="Pfam" id="PF00724">
    <property type="entry name" value="Oxidored_FMN"/>
    <property type="match status" value="1"/>
</dbReference>
<evidence type="ECO:0000256" key="5">
    <source>
        <dbReference type="ARBA" id="ARBA00022857"/>
    </source>
</evidence>
<dbReference type="Gene3D" id="3.20.20.70">
    <property type="entry name" value="Aldolase class I"/>
    <property type="match status" value="1"/>
</dbReference>
<evidence type="ECO:0000259" key="6">
    <source>
        <dbReference type="Pfam" id="PF00724"/>
    </source>
</evidence>
<evidence type="ECO:0000313" key="8">
    <source>
        <dbReference type="Proteomes" id="UP000295252"/>
    </source>
</evidence>
<dbReference type="InterPro" id="IPR001155">
    <property type="entry name" value="OxRdtase_FMN_N"/>
</dbReference>
<dbReference type="GO" id="GO:0010181">
    <property type="term" value="F:FMN binding"/>
    <property type="evidence" value="ECO:0007669"/>
    <property type="project" value="InterPro"/>
</dbReference>
<proteinExistence type="inferred from homology"/>
<comment type="cofactor">
    <cofactor evidence="1">
        <name>FMN</name>
        <dbReference type="ChEBI" id="CHEBI:58210"/>
    </cofactor>
</comment>
<feature type="domain" description="NADH:flavin oxidoreductase/NADH oxidase N-terminal" evidence="6">
    <location>
        <begin position="5"/>
        <end position="138"/>
    </location>
</feature>
<dbReference type="Gramene" id="CDP18873">
    <property type="protein sequence ID" value="CDP18873"/>
    <property type="gene ID" value="GSCOC_T00013417001"/>
</dbReference>
<keyword evidence="4" id="KW-0288">FMN</keyword>
<evidence type="ECO:0000256" key="1">
    <source>
        <dbReference type="ARBA" id="ARBA00001917"/>
    </source>
</evidence>
<dbReference type="EMBL" id="HG739381">
    <property type="protein sequence ID" value="CDP18873.1"/>
    <property type="molecule type" value="Genomic_DNA"/>
</dbReference>
<dbReference type="AlphaFoldDB" id="A0A068VGQ8"/>
<keyword evidence="5" id="KW-0521">NADP</keyword>
<protein>
    <recommendedName>
        <fullName evidence="6">NADH:flavin oxidoreductase/NADH oxidase N-terminal domain-containing protein</fullName>
    </recommendedName>
</protein>
<gene>
    <name evidence="7" type="ORF">GSCOC_T00013417001</name>
</gene>
<evidence type="ECO:0000256" key="2">
    <source>
        <dbReference type="ARBA" id="ARBA00005979"/>
    </source>
</evidence>
<dbReference type="InterPro" id="IPR013785">
    <property type="entry name" value="Aldolase_TIM"/>
</dbReference>
<evidence type="ECO:0000256" key="4">
    <source>
        <dbReference type="ARBA" id="ARBA00022643"/>
    </source>
</evidence>
<evidence type="ECO:0000313" key="7">
    <source>
        <dbReference type="EMBL" id="CDP18873.1"/>
    </source>
</evidence>
<organism evidence="7 8">
    <name type="scientific">Coffea canephora</name>
    <name type="common">Robusta coffee</name>
    <dbReference type="NCBI Taxonomy" id="49390"/>
    <lineage>
        <taxon>Eukaryota</taxon>
        <taxon>Viridiplantae</taxon>
        <taxon>Streptophyta</taxon>
        <taxon>Embryophyta</taxon>
        <taxon>Tracheophyta</taxon>
        <taxon>Spermatophyta</taxon>
        <taxon>Magnoliopsida</taxon>
        <taxon>eudicotyledons</taxon>
        <taxon>Gunneridae</taxon>
        <taxon>Pentapetalae</taxon>
        <taxon>asterids</taxon>
        <taxon>lamiids</taxon>
        <taxon>Gentianales</taxon>
        <taxon>Rubiaceae</taxon>
        <taxon>Ixoroideae</taxon>
        <taxon>Gardenieae complex</taxon>
        <taxon>Bertiereae - Coffeeae clade</taxon>
        <taxon>Coffeeae</taxon>
        <taxon>Coffea</taxon>
    </lineage>
</organism>
<dbReference type="STRING" id="49390.A0A068VGQ8"/>
<dbReference type="SUPFAM" id="SSF51395">
    <property type="entry name" value="FMN-linked oxidoreductases"/>
    <property type="match status" value="1"/>
</dbReference>
<dbReference type="GO" id="GO:0016491">
    <property type="term" value="F:oxidoreductase activity"/>
    <property type="evidence" value="ECO:0007669"/>
    <property type="project" value="InterPro"/>
</dbReference>
<comment type="similarity">
    <text evidence="2">Belongs to the NADH:flavin oxidoreductase/NADH oxidase family.</text>
</comment>
<name>A0A068VGQ8_COFCA</name>
<keyword evidence="8" id="KW-1185">Reference proteome</keyword>
<evidence type="ECO:0000256" key="3">
    <source>
        <dbReference type="ARBA" id="ARBA00022630"/>
    </source>
</evidence>
<sequence length="154" mass="17422">MRSYDNIPRPHAILYYSQRATKGGMLIAEATMVSETGPIPGVWTKEQVGAWKPIVDAVHAKCGILFCQIWHAGRISNYSYQPNGQSPISSKDEQLTFKVQKTGVDDYEYPAPRCLRIEEIPKIVNEFRLSNAIEAGIAIQKIFCRHIFVHYPAK</sequence>
<reference evidence="8" key="1">
    <citation type="journal article" date="2014" name="Science">
        <title>The coffee genome provides insight into the convergent evolution of caffeine biosynthesis.</title>
        <authorList>
            <person name="Denoeud F."/>
            <person name="Carretero-Paulet L."/>
            <person name="Dereeper A."/>
            <person name="Droc G."/>
            <person name="Guyot R."/>
            <person name="Pietrella M."/>
            <person name="Zheng C."/>
            <person name="Alberti A."/>
            <person name="Anthony F."/>
            <person name="Aprea G."/>
            <person name="Aury J.M."/>
            <person name="Bento P."/>
            <person name="Bernard M."/>
            <person name="Bocs S."/>
            <person name="Campa C."/>
            <person name="Cenci A."/>
            <person name="Combes M.C."/>
            <person name="Crouzillat D."/>
            <person name="Da Silva C."/>
            <person name="Daddiego L."/>
            <person name="De Bellis F."/>
            <person name="Dussert S."/>
            <person name="Garsmeur O."/>
            <person name="Gayraud T."/>
            <person name="Guignon V."/>
            <person name="Jahn K."/>
            <person name="Jamilloux V."/>
            <person name="Joet T."/>
            <person name="Labadie K."/>
            <person name="Lan T."/>
            <person name="Leclercq J."/>
            <person name="Lepelley M."/>
            <person name="Leroy T."/>
            <person name="Li L.T."/>
            <person name="Librado P."/>
            <person name="Lopez L."/>
            <person name="Munoz A."/>
            <person name="Noel B."/>
            <person name="Pallavicini A."/>
            <person name="Perrotta G."/>
            <person name="Poncet V."/>
            <person name="Pot D."/>
            <person name="Priyono X."/>
            <person name="Rigoreau M."/>
            <person name="Rouard M."/>
            <person name="Rozas J."/>
            <person name="Tranchant-Dubreuil C."/>
            <person name="VanBuren R."/>
            <person name="Zhang Q."/>
            <person name="Andrade A.C."/>
            <person name="Argout X."/>
            <person name="Bertrand B."/>
            <person name="de Kochko A."/>
            <person name="Graziosi G."/>
            <person name="Henry R.J."/>
            <person name="Jayarama X."/>
            <person name="Ming R."/>
            <person name="Nagai C."/>
            <person name="Rounsley S."/>
            <person name="Sankoff D."/>
            <person name="Giuliano G."/>
            <person name="Albert V.A."/>
            <person name="Wincker P."/>
            <person name="Lashermes P."/>
        </authorList>
    </citation>
    <scope>NUCLEOTIDE SEQUENCE [LARGE SCALE GENOMIC DNA]</scope>
    <source>
        <strain evidence="8">cv. DH200-94</strain>
    </source>
</reference>
<dbReference type="InParanoid" id="A0A068VGQ8"/>
<keyword evidence="3" id="KW-0285">Flavoprotein</keyword>
<dbReference type="Proteomes" id="UP000295252">
    <property type="component" value="Chromosome II"/>
</dbReference>
<dbReference type="PANTHER" id="PTHR22893:SF91">
    <property type="entry name" value="NADPH DEHYDROGENASE 2-RELATED"/>
    <property type="match status" value="1"/>
</dbReference>
<dbReference type="InterPro" id="IPR045247">
    <property type="entry name" value="Oye-like"/>
</dbReference>
<dbReference type="PhylomeDB" id="A0A068VGQ8"/>
<accession>A0A068VGQ8</accession>
<dbReference type="PANTHER" id="PTHR22893">
    <property type="entry name" value="NADH OXIDOREDUCTASE-RELATED"/>
    <property type="match status" value="1"/>
</dbReference>
<dbReference type="OrthoDB" id="1663137at2759"/>